<comment type="caution">
    <text evidence="8">The sequence shown here is derived from an EMBL/GenBank/DDBJ whole genome shotgun (WGS) entry which is preliminary data.</text>
</comment>
<dbReference type="GO" id="GO:0004540">
    <property type="term" value="F:RNA nuclease activity"/>
    <property type="evidence" value="ECO:0007669"/>
    <property type="project" value="InterPro"/>
</dbReference>
<dbReference type="InterPro" id="IPR019307">
    <property type="entry name" value="RNA-bd_AU-1/RNase_E/G"/>
</dbReference>
<evidence type="ECO:0000256" key="3">
    <source>
        <dbReference type="ARBA" id="ARBA00022801"/>
    </source>
</evidence>
<keyword evidence="9" id="KW-1185">Reference proteome</keyword>
<dbReference type="PANTHER" id="PTHR30001:SF0">
    <property type="entry name" value="RIBONUCLEASE G"/>
    <property type="match status" value="1"/>
</dbReference>
<dbReference type="InterPro" id="IPR012340">
    <property type="entry name" value="NA-bd_OB-fold"/>
</dbReference>
<dbReference type="GO" id="GO:0006364">
    <property type="term" value="P:rRNA processing"/>
    <property type="evidence" value="ECO:0007669"/>
    <property type="project" value="TreeGrafter"/>
</dbReference>
<dbReference type="InterPro" id="IPR004659">
    <property type="entry name" value="RNase_E/G"/>
</dbReference>
<evidence type="ECO:0000256" key="5">
    <source>
        <dbReference type="ARBA" id="ARBA00022884"/>
    </source>
</evidence>
<dbReference type="GO" id="GO:0046872">
    <property type="term" value="F:metal ion binding"/>
    <property type="evidence" value="ECO:0007669"/>
    <property type="project" value="UniProtKB-KW"/>
</dbReference>
<dbReference type="SUPFAM" id="SSF50249">
    <property type="entry name" value="Nucleic acid-binding proteins"/>
    <property type="match status" value="1"/>
</dbReference>
<dbReference type="SMART" id="SM00316">
    <property type="entry name" value="S1"/>
    <property type="match status" value="1"/>
</dbReference>
<dbReference type="CDD" id="cd04453">
    <property type="entry name" value="S1_RNase_E"/>
    <property type="match status" value="1"/>
</dbReference>
<gene>
    <name evidence="8" type="ORF">F3059_10570</name>
</gene>
<dbReference type="OrthoDB" id="9804278at2"/>
<evidence type="ECO:0000256" key="2">
    <source>
        <dbReference type="ARBA" id="ARBA00022723"/>
    </source>
</evidence>
<comment type="cofactor">
    <cofactor evidence="1">
        <name>Mg(2+)</name>
        <dbReference type="ChEBI" id="CHEBI:18420"/>
    </cofactor>
</comment>
<evidence type="ECO:0000256" key="4">
    <source>
        <dbReference type="ARBA" id="ARBA00022842"/>
    </source>
</evidence>
<feature type="domain" description="S1 motif" evidence="7">
    <location>
        <begin position="37"/>
        <end position="141"/>
    </location>
</feature>
<evidence type="ECO:0000256" key="1">
    <source>
        <dbReference type="ARBA" id="ARBA00001946"/>
    </source>
</evidence>
<dbReference type="Pfam" id="PF10150">
    <property type="entry name" value="RNase_E_G"/>
    <property type="match status" value="1"/>
</dbReference>
<evidence type="ECO:0000313" key="8">
    <source>
        <dbReference type="EMBL" id="KAB1063501.1"/>
    </source>
</evidence>
<keyword evidence="6" id="KW-0175">Coiled coil</keyword>
<name>A0A6N6M5I3_9FLAO</name>
<keyword evidence="4" id="KW-0460">Magnesium</keyword>
<keyword evidence="5" id="KW-0694">RNA-binding</keyword>
<evidence type="ECO:0000313" key="9">
    <source>
        <dbReference type="Proteomes" id="UP000435357"/>
    </source>
</evidence>
<dbReference type="GO" id="GO:0005737">
    <property type="term" value="C:cytoplasm"/>
    <property type="evidence" value="ECO:0007669"/>
    <property type="project" value="TreeGrafter"/>
</dbReference>
<protein>
    <submittedName>
        <fullName evidence="8">Rne/Rng family ribonuclease</fullName>
    </submittedName>
</protein>
<sequence length="518" mass="59339">MKKDLIVNVTNKEVEIALLEDKKLVELHKEKHNNDYTVGDLYLGRVKKLVPGLNAAFVDVGYSKDAFLHYFDLGPQAANVLSYLGDVRSKKANASNLKNFKLLPDIDKGGNIKEVLKPGQEILVQIAKEPISTKGPRISTELSIAGRYLVLVPFTDKVSVSSKIKHRKEKDRLRRLVHSIKPNNFGIIVRTVAENKKVADLDRDLRELLQKWDECFHNLKGANPPVRVLGELDRTSALLRDVLNDSFNNIVVNEEKLYKEIQNYMKSISPDQAKICRQYKGKKSVFDHFGVERQIKGSFGKNVTMSSGAYLVVEHTEALHVIDVNSGNTAKKEDSQERNALRTNLEAAEEIARQLRLRDMGGIIVVDFIDMQDSNNRKTLFNKVNEVMKLDRAKHYVLPPSKFGLVQITRQRVRPEMDIKTAEEIPTKDGDTQEVQATILLIDDIENALRFAIKDQNEKVALIKAHPFIDAYFKQNKKKYQWKWFMNYKRWIKIQPRTAYPLMKFKLINASNEEVTTN</sequence>
<dbReference type="PANTHER" id="PTHR30001">
    <property type="entry name" value="RIBONUCLEASE"/>
    <property type="match status" value="1"/>
</dbReference>
<dbReference type="EMBL" id="WACR01000008">
    <property type="protein sequence ID" value="KAB1063501.1"/>
    <property type="molecule type" value="Genomic_DNA"/>
</dbReference>
<proteinExistence type="predicted"/>
<organism evidence="8 9">
    <name type="scientific">Salibacter halophilus</name>
    <dbReference type="NCBI Taxonomy" id="1803916"/>
    <lineage>
        <taxon>Bacteria</taxon>
        <taxon>Pseudomonadati</taxon>
        <taxon>Bacteroidota</taxon>
        <taxon>Flavobacteriia</taxon>
        <taxon>Flavobacteriales</taxon>
        <taxon>Salibacteraceae</taxon>
        <taxon>Salibacter</taxon>
    </lineage>
</organism>
<keyword evidence="3" id="KW-0378">Hydrolase</keyword>
<evidence type="ECO:0000259" key="7">
    <source>
        <dbReference type="SMART" id="SM00316"/>
    </source>
</evidence>
<feature type="coiled-coil region" evidence="6">
    <location>
        <begin position="331"/>
        <end position="358"/>
    </location>
</feature>
<dbReference type="NCBIfam" id="TIGR00757">
    <property type="entry name" value="RNaseEG"/>
    <property type="match status" value="1"/>
</dbReference>
<dbReference type="GO" id="GO:0003723">
    <property type="term" value="F:RNA binding"/>
    <property type="evidence" value="ECO:0007669"/>
    <property type="project" value="UniProtKB-KW"/>
</dbReference>
<accession>A0A6N6M5I3</accession>
<evidence type="ECO:0000256" key="6">
    <source>
        <dbReference type="SAM" id="Coils"/>
    </source>
</evidence>
<dbReference type="InterPro" id="IPR003029">
    <property type="entry name" value="S1_domain"/>
</dbReference>
<dbReference type="AlphaFoldDB" id="A0A6N6M5I3"/>
<dbReference type="Gene3D" id="2.40.50.140">
    <property type="entry name" value="Nucleic acid-binding proteins"/>
    <property type="match status" value="1"/>
</dbReference>
<dbReference type="RefSeq" id="WP_151169015.1">
    <property type="nucleotide sequence ID" value="NZ_WACR01000008.1"/>
</dbReference>
<reference evidence="8 9" key="1">
    <citation type="submission" date="2019-09" db="EMBL/GenBank/DDBJ databases">
        <title>Genomes of Cryomorphaceae.</title>
        <authorList>
            <person name="Bowman J.P."/>
        </authorList>
    </citation>
    <scope>NUCLEOTIDE SEQUENCE [LARGE SCALE GENOMIC DNA]</scope>
    <source>
        <strain evidence="8 9">KCTC 52047</strain>
    </source>
</reference>
<keyword evidence="2" id="KW-0479">Metal-binding</keyword>
<dbReference type="Proteomes" id="UP000435357">
    <property type="component" value="Unassembled WGS sequence"/>
</dbReference>
<dbReference type="GO" id="GO:0016787">
    <property type="term" value="F:hydrolase activity"/>
    <property type="evidence" value="ECO:0007669"/>
    <property type="project" value="UniProtKB-KW"/>
</dbReference>